<proteinExistence type="predicted"/>
<dbReference type="Ensembl" id="ENSECRT00000004303.1">
    <property type="protein sequence ID" value="ENSECRP00000004236.1"/>
    <property type="gene ID" value="ENSECRG00000002880.1"/>
</dbReference>
<protein>
    <submittedName>
        <fullName evidence="1">Uncharacterized protein</fullName>
    </submittedName>
</protein>
<organism evidence="1 2">
    <name type="scientific">Erpetoichthys calabaricus</name>
    <name type="common">Rope fish</name>
    <name type="synonym">Calamoichthys calabaricus</name>
    <dbReference type="NCBI Taxonomy" id="27687"/>
    <lineage>
        <taxon>Eukaryota</taxon>
        <taxon>Metazoa</taxon>
        <taxon>Chordata</taxon>
        <taxon>Craniata</taxon>
        <taxon>Vertebrata</taxon>
        <taxon>Euteleostomi</taxon>
        <taxon>Actinopterygii</taxon>
        <taxon>Polypteriformes</taxon>
        <taxon>Polypteridae</taxon>
        <taxon>Erpetoichthys</taxon>
    </lineage>
</organism>
<evidence type="ECO:0000313" key="2">
    <source>
        <dbReference type="Proteomes" id="UP000694620"/>
    </source>
</evidence>
<dbReference type="GeneTree" id="ENSGT00940000171452"/>
<reference evidence="1" key="2">
    <citation type="submission" date="2025-08" db="UniProtKB">
        <authorList>
            <consortium name="Ensembl"/>
        </authorList>
    </citation>
    <scope>IDENTIFICATION</scope>
</reference>
<reference evidence="1" key="1">
    <citation type="submission" date="2021-06" db="EMBL/GenBank/DDBJ databases">
        <authorList>
            <consortium name="Wellcome Sanger Institute Data Sharing"/>
        </authorList>
    </citation>
    <scope>NUCLEOTIDE SEQUENCE [LARGE SCALE GENOMIC DNA]</scope>
</reference>
<reference evidence="1" key="3">
    <citation type="submission" date="2025-09" db="UniProtKB">
        <authorList>
            <consortium name="Ensembl"/>
        </authorList>
    </citation>
    <scope>IDENTIFICATION</scope>
</reference>
<name>A0A8C4RN55_ERPCA</name>
<accession>A0A8C4RN55</accession>
<evidence type="ECO:0000313" key="1">
    <source>
        <dbReference type="Ensembl" id="ENSECRP00000004236.1"/>
    </source>
</evidence>
<sequence length="134" mass="15122">MRKLLIDFQRGQIVGAQVAAEMVTKTAKLFNVSKKKISKIMTAYANHLWSQLASVKLKPGWIKTHQQDRQTLLWIVIKCNKNVTSKMAIVFNIHTCDLVLIQTVQSGLHKADIYGRAAIWKLLVSKINGQSHIA</sequence>
<keyword evidence="2" id="KW-1185">Reference proteome</keyword>
<dbReference type="AlphaFoldDB" id="A0A8C4RN55"/>
<dbReference type="Proteomes" id="UP000694620">
    <property type="component" value="Chromosome 6"/>
</dbReference>